<sequence>MTEEIKPNPEQATTHEAQLAAESMVEGQEKIPAIDVSADH</sequence>
<evidence type="ECO:0000313" key="2">
    <source>
        <dbReference type="Proteomes" id="UP001050975"/>
    </source>
</evidence>
<dbReference type="Proteomes" id="UP001050975">
    <property type="component" value="Unassembled WGS sequence"/>
</dbReference>
<gene>
    <name evidence="1" type="ORF">MiSe_82720</name>
</gene>
<dbReference type="EMBL" id="BLAY01000223">
    <property type="protein sequence ID" value="GET43448.1"/>
    <property type="molecule type" value="Genomic_DNA"/>
</dbReference>
<dbReference type="AlphaFoldDB" id="A0AAV3XLA9"/>
<name>A0AAV3XLA9_9CYAN</name>
<proteinExistence type="predicted"/>
<protein>
    <submittedName>
        <fullName evidence="1">Uncharacterized protein</fullName>
    </submittedName>
</protein>
<comment type="caution">
    <text evidence="1">The sequence shown here is derived from an EMBL/GenBank/DDBJ whole genome shotgun (WGS) entry which is preliminary data.</text>
</comment>
<organism evidence="1 2">
    <name type="scientific">Microseira wollei NIES-4236</name>
    <dbReference type="NCBI Taxonomy" id="2530354"/>
    <lineage>
        <taxon>Bacteria</taxon>
        <taxon>Bacillati</taxon>
        <taxon>Cyanobacteriota</taxon>
        <taxon>Cyanophyceae</taxon>
        <taxon>Oscillatoriophycideae</taxon>
        <taxon>Aerosakkonematales</taxon>
        <taxon>Aerosakkonemataceae</taxon>
        <taxon>Microseira</taxon>
    </lineage>
</organism>
<accession>A0AAV3XLA9</accession>
<reference evidence="1" key="1">
    <citation type="submission" date="2019-10" db="EMBL/GenBank/DDBJ databases">
        <title>Draft genome sequece of Microseira wollei NIES-4236.</title>
        <authorList>
            <person name="Yamaguchi H."/>
            <person name="Suzuki S."/>
            <person name="Kawachi M."/>
        </authorList>
    </citation>
    <scope>NUCLEOTIDE SEQUENCE</scope>
    <source>
        <strain evidence="1">NIES-4236</strain>
    </source>
</reference>
<evidence type="ECO:0000313" key="1">
    <source>
        <dbReference type="EMBL" id="GET43448.1"/>
    </source>
</evidence>
<keyword evidence="2" id="KW-1185">Reference proteome</keyword>
<dbReference type="RefSeq" id="WP_264196957.1">
    <property type="nucleotide sequence ID" value="NZ_BLAY01000223.1"/>
</dbReference>